<dbReference type="Gene3D" id="3.60.15.10">
    <property type="entry name" value="Ribonuclease Z/Hydroxyacylglutathione hydrolase-like"/>
    <property type="match status" value="1"/>
</dbReference>
<dbReference type="EMBL" id="FSRA01000002">
    <property type="protein sequence ID" value="SIO56046.1"/>
    <property type="molecule type" value="Genomic_DNA"/>
</dbReference>
<organism evidence="4 5">
    <name type="scientific">Chitinophaga niabensis</name>
    <dbReference type="NCBI Taxonomy" id="536979"/>
    <lineage>
        <taxon>Bacteria</taxon>
        <taxon>Pseudomonadati</taxon>
        <taxon>Bacteroidota</taxon>
        <taxon>Chitinophagia</taxon>
        <taxon>Chitinophagales</taxon>
        <taxon>Chitinophagaceae</taxon>
        <taxon>Chitinophaga</taxon>
    </lineage>
</organism>
<dbReference type="OrthoDB" id="9789133at2"/>
<dbReference type="STRING" id="536979.SAMN04488055_5851"/>
<dbReference type="PANTHER" id="PTHR43546:SF3">
    <property type="entry name" value="UPF0173 METAL-DEPENDENT HYDROLASE MJ1163"/>
    <property type="match status" value="1"/>
</dbReference>
<dbReference type="HAMAP" id="MF_00457">
    <property type="entry name" value="UPF0173"/>
    <property type="match status" value="1"/>
</dbReference>
<feature type="domain" description="Metallo-beta-lactamase" evidence="3">
    <location>
        <begin position="7"/>
        <end position="190"/>
    </location>
</feature>
<dbReference type="NCBIfam" id="NF001911">
    <property type="entry name" value="PRK00685.1"/>
    <property type="match status" value="1"/>
</dbReference>
<gene>
    <name evidence="4" type="ORF">SAMN04488055_5851</name>
</gene>
<sequence>MKFTYYGHSSFAVEVKGKKILFDPFITPNDLASSIDVNRIEADYIFVSHGHADHVADLKGVAERTGAKVVGAFELTEWISKQGISNVHPMNTGGKWAFDFGTVKCVVAHHSSGLPDGSYGGNPLGFVFTTSEGNFYYSGDTALTFDMELIPRFAKLDFAILPIGDNFTMGAEDAIIAAEFIECSRIVGVHYDTFGYIKIDHKEATQQFEAAGLTLLLPAIGETINI</sequence>
<dbReference type="InterPro" id="IPR050114">
    <property type="entry name" value="UPF0173_UPF0282_UlaG_hydrolase"/>
</dbReference>
<evidence type="ECO:0000259" key="3">
    <source>
        <dbReference type="SMART" id="SM00849"/>
    </source>
</evidence>
<dbReference type="SUPFAM" id="SSF56281">
    <property type="entry name" value="Metallo-hydrolase/oxidoreductase"/>
    <property type="match status" value="1"/>
</dbReference>
<dbReference type="SMART" id="SM00849">
    <property type="entry name" value="Lactamase_B"/>
    <property type="match status" value="1"/>
</dbReference>
<dbReference type="Proteomes" id="UP000185003">
    <property type="component" value="Unassembled WGS sequence"/>
</dbReference>
<evidence type="ECO:0000313" key="4">
    <source>
        <dbReference type="EMBL" id="SIO56046.1"/>
    </source>
</evidence>
<reference evidence="4 5" key="1">
    <citation type="submission" date="2016-11" db="EMBL/GenBank/DDBJ databases">
        <authorList>
            <person name="Jaros S."/>
            <person name="Januszkiewicz K."/>
            <person name="Wedrychowicz H."/>
        </authorList>
    </citation>
    <scope>NUCLEOTIDE SEQUENCE [LARGE SCALE GENOMIC DNA]</scope>
    <source>
        <strain evidence="4 5">DSM 24787</strain>
    </source>
</reference>
<accession>A0A1N6KI86</accession>
<dbReference type="PANTHER" id="PTHR43546">
    <property type="entry name" value="UPF0173 METAL-DEPENDENT HYDROLASE MJ1163-RELATED"/>
    <property type="match status" value="1"/>
</dbReference>
<dbReference type="AlphaFoldDB" id="A0A1N6KI86"/>
<proteinExistence type="inferred from homology"/>
<dbReference type="GO" id="GO:0016787">
    <property type="term" value="F:hydrolase activity"/>
    <property type="evidence" value="ECO:0007669"/>
    <property type="project" value="UniProtKB-UniRule"/>
</dbReference>
<evidence type="ECO:0000256" key="2">
    <source>
        <dbReference type="HAMAP-Rule" id="MF_00457"/>
    </source>
</evidence>
<comment type="similarity">
    <text evidence="2">Belongs to the UPF0173 family.</text>
</comment>
<dbReference type="InterPro" id="IPR001279">
    <property type="entry name" value="Metallo-B-lactamas"/>
</dbReference>
<keyword evidence="1 2" id="KW-0378">Hydrolase</keyword>
<name>A0A1N6KI86_9BACT</name>
<evidence type="ECO:0000256" key="1">
    <source>
        <dbReference type="ARBA" id="ARBA00022801"/>
    </source>
</evidence>
<dbReference type="Pfam" id="PF12706">
    <property type="entry name" value="Lactamase_B_2"/>
    <property type="match status" value="1"/>
</dbReference>
<dbReference type="InterPro" id="IPR036866">
    <property type="entry name" value="RibonucZ/Hydroxyglut_hydro"/>
</dbReference>
<keyword evidence="5" id="KW-1185">Reference proteome</keyword>
<protein>
    <recommendedName>
        <fullName evidence="2">UPF0173 metal-dependent hydrolase SAMN04488055_5851</fullName>
    </recommendedName>
</protein>
<dbReference type="RefSeq" id="WP_074243040.1">
    <property type="nucleotide sequence ID" value="NZ_FSRA01000002.1"/>
</dbReference>
<dbReference type="InterPro" id="IPR022877">
    <property type="entry name" value="UPF0173"/>
</dbReference>
<evidence type="ECO:0000313" key="5">
    <source>
        <dbReference type="Proteomes" id="UP000185003"/>
    </source>
</evidence>